<evidence type="ECO:0000313" key="3">
    <source>
        <dbReference type="EMBL" id="CFE57942.1"/>
    </source>
</evidence>
<dbReference type="EMBL" id="CNFU01000748">
    <property type="protein sequence ID" value="CKS44269.1"/>
    <property type="molecule type" value="Genomic_DNA"/>
</dbReference>
<dbReference type="Proteomes" id="UP000050139">
    <property type="component" value="Unassembled WGS sequence"/>
</dbReference>
<reference evidence="8 16" key="4">
    <citation type="submission" date="2017-02" db="EMBL/GenBank/DDBJ databases">
        <title>Protein polymorphisms may explain contrasting epidemiological fitness of two variants of a multidrug-resistant Mycobacterium tuberculosis strain.</title>
        <authorList>
            <person name="Bigi M.M."/>
            <person name="Lopez B."/>
            <person name="Blanco F.C."/>
            <person name="Sasiain M.C."/>
            <person name="De La Barrera S."/>
            <person name="Ritacco V."/>
            <person name="Bigi F."/>
            <person name="Soria M.A."/>
        </authorList>
    </citation>
    <scope>NUCLEOTIDE SEQUENCE [LARGE SCALE GENOMIC DNA]</scope>
    <source>
        <strain evidence="8 16">6548</strain>
    </source>
</reference>
<evidence type="ECO:0000313" key="16">
    <source>
        <dbReference type="Proteomes" id="UP000189452"/>
    </source>
</evidence>
<dbReference type="EMBL" id="CGCX01000678">
    <property type="protein sequence ID" value="CFR81527.1"/>
    <property type="molecule type" value="Genomic_DNA"/>
</dbReference>
<dbReference type="AlphaFoldDB" id="A0A0E7SMN2"/>
<dbReference type="EMBL" id="COPH01000027">
    <property type="protein sequence ID" value="CLW72337.1"/>
    <property type="molecule type" value="Genomic_DNA"/>
</dbReference>
<reference evidence="8 16" key="3">
    <citation type="submission" date="2016-04" db="EMBL/GenBank/DDBJ databases">
        <authorList>
            <person name="Bigi M."/>
            <person name="Bigi F."/>
            <person name="Soria M.A."/>
        </authorList>
    </citation>
    <scope>NUCLEOTIDE SEQUENCE [LARGE SCALE GENOMIC DNA]</scope>
    <source>
        <strain evidence="8 16">6548</strain>
    </source>
</reference>
<gene>
    <name evidence="8" type="ORF">A4S10_04017</name>
    <name evidence="9" type="ORF">DKC2_4083</name>
    <name evidence="4" type="ORF">ERS007657_01946</name>
    <name evidence="2" type="ORF">ERS007681_03858</name>
    <name evidence="3" type="ORF">ERS007688_02648</name>
    <name evidence="6" type="ORF">ERS027646_04036</name>
    <name evidence="5" type="ORF">ERS027661_03084</name>
    <name evidence="7" type="ORF">ERS094118_03149</name>
</gene>
<evidence type="ECO:0000313" key="17">
    <source>
        <dbReference type="Proteomes" id="UP000300237"/>
    </source>
</evidence>
<reference evidence="7 15" key="2">
    <citation type="submission" date="2015-03" db="EMBL/GenBank/DDBJ databases">
        <authorList>
            <consortium name="Pathogen Informatics"/>
            <person name="Murphy D."/>
        </authorList>
    </citation>
    <scope>NUCLEOTIDE SEQUENCE [LARGE SCALE GENOMIC DNA]</scope>
    <source>
        <strain evidence="7 15">0268S</strain>
    </source>
</reference>
<dbReference type="Proteomes" id="UP000189452">
    <property type="component" value="Chromosome"/>
</dbReference>
<dbReference type="Proteomes" id="UP000046947">
    <property type="component" value="Unassembled WGS sequence"/>
</dbReference>
<accession>A0A0E7SMN2</accession>
<dbReference type="EMBL" id="LWDQ01000001">
    <property type="protein sequence ID" value="OMH61817.1"/>
    <property type="molecule type" value="Genomic_DNA"/>
</dbReference>
<evidence type="ECO:0000313" key="4">
    <source>
        <dbReference type="EMBL" id="CFR81527.1"/>
    </source>
</evidence>
<organism evidence="8 16">
    <name type="scientific">Mycobacterium tuberculosis</name>
    <dbReference type="NCBI Taxonomy" id="1773"/>
    <lineage>
        <taxon>Bacteria</taxon>
        <taxon>Bacillati</taxon>
        <taxon>Actinomycetota</taxon>
        <taxon>Actinomycetes</taxon>
        <taxon>Mycobacteriales</taxon>
        <taxon>Mycobacteriaceae</taxon>
        <taxon>Mycobacterium</taxon>
        <taxon>Mycobacterium tuberculosis complex</taxon>
    </lineage>
</organism>
<proteinExistence type="predicted"/>
<reference evidence="10 11" key="1">
    <citation type="submission" date="2015-03" db="EMBL/GenBank/DDBJ databases">
        <authorList>
            <consortium name="Pathogen Informatics"/>
        </authorList>
    </citation>
    <scope>NUCLEOTIDE SEQUENCE [LARGE SCALE GENOMIC DNA]</scope>
    <source>
        <strain evidence="6 13">Bir 172</strain>
        <strain evidence="5 14">Bir 187</strain>
        <strain evidence="4 10">C09601061</strain>
        <strain evidence="2 12">G09901357</strain>
        <strain evidence="3 11">H09601792</strain>
    </source>
</reference>
<protein>
    <submittedName>
        <fullName evidence="8">Uncharacterized protein</fullName>
    </submittedName>
</protein>
<dbReference type="Proteomes" id="UP000046680">
    <property type="component" value="Unassembled WGS sequence"/>
</dbReference>
<dbReference type="EMBL" id="CFOE01000763">
    <property type="protein sequence ID" value="CFE45547.1"/>
    <property type="molecule type" value="Genomic_DNA"/>
</dbReference>
<evidence type="ECO:0000313" key="8">
    <source>
        <dbReference type="EMBL" id="OMH61817.1"/>
    </source>
</evidence>
<sequence>MGLQLGADTVRLGAFRPCQGMTNDGAVAVIQARPAVAAVRAHGPFIASGADKSGLPRPGAGSSRQPSWSKRSSSMPK</sequence>
<evidence type="ECO:0000313" key="14">
    <source>
        <dbReference type="Proteomes" id="UP000049023"/>
    </source>
</evidence>
<evidence type="ECO:0000313" key="15">
    <source>
        <dbReference type="Proteomes" id="UP000050139"/>
    </source>
</evidence>
<dbReference type="Proteomes" id="UP000048289">
    <property type="component" value="Unassembled WGS sequence"/>
</dbReference>
<reference evidence="9 17" key="5">
    <citation type="submission" date="2018-08" db="EMBL/GenBank/DDBJ databases">
        <authorList>
            <person name="Fokvardsen B D."/>
            <person name="Norman A."/>
        </authorList>
    </citation>
    <scope>NUCLEOTIDE SEQUENCE [LARGE SCALE GENOMIC DNA]</scope>
    <source>
        <strain evidence="9 17">DKC2</strain>
    </source>
</reference>
<dbReference type="EMBL" id="LR027516">
    <property type="protein sequence ID" value="VCU52162.1"/>
    <property type="molecule type" value="Genomic_DNA"/>
</dbReference>
<name>A0A0E7SMN2_MYCTX</name>
<evidence type="ECO:0000313" key="11">
    <source>
        <dbReference type="Proteomes" id="UP000046947"/>
    </source>
</evidence>
<dbReference type="Proteomes" id="UP000048948">
    <property type="component" value="Unassembled WGS sequence"/>
</dbReference>
<evidence type="ECO:0000256" key="1">
    <source>
        <dbReference type="SAM" id="MobiDB-lite"/>
    </source>
</evidence>
<evidence type="ECO:0000313" key="13">
    <source>
        <dbReference type="Proteomes" id="UP000048948"/>
    </source>
</evidence>
<dbReference type="Proteomes" id="UP000049023">
    <property type="component" value="Unassembled WGS sequence"/>
</dbReference>
<evidence type="ECO:0000313" key="5">
    <source>
        <dbReference type="EMBL" id="CKS44269.1"/>
    </source>
</evidence>
<evidence type="ECO:0000313" key="7">
    <source>
        <dbReference type="EMBL" id="CLW72337.1"/>
    </source>
</evidence>
<feature type="compositionally biased region" description="Low complexity" evidence="1">
    <location>
        <begin position="62"/>
        <end position="77"/>
    </location>
</feature>
<dbReference type="EMBL" id="CNGE01001097">
    <property type="protein sequence ID" value="CKT71095.1"/>
    <property type="molecule type" value="Genomic_DNA"/>
</dbReference>
<evidence type="ECO:0000313" key="6">
    <source>
        <dbReference type="EMBL" id="CKT71095.1"/>
    </source>
</evidence>
<evidence type="ECO:0000313" key="2">
    <source>
        <dbReference type="EMBL" id="CFE45547.1"/>
    </source>
</evidence>
<evidence type="ECO:0000313" key="10">
    <source>
        <dbReference type="Proteomes" id="UP000046680"/>
    </source>
</evidence>
<evidence type="ECO:0000313" key="9">
    <source>
        <dbReference type="EMBL" id="VCU52162.1"/>
    </source>
</evidence>
<dbReference type="EMBL" id="CFOH01000469">
    <property type="protein sequence ID" value="CFE57942.1"/>
    <property type="molecule type" value="Genomic_DNA"/>
</dbReference>
<feature type="region of interest" description="Disordered" evidence="1">
    <location>
        <begin position="46"/>
        <end position="77"/>
    </location>
</feature>
<evidence type="ECO:0000313" key="12">
    <source>
        <dbReference type="Proteomes" id="UP000048289"/>
    </source>
</evidence>
<dbReference type="Proteomes" id="UP000300237">
    <property type="component" value="Chromosome"/>
</dbReference>